<dbReference type="AlphaFoldDB" id="A0A139P187"/>
<evidence type="ECO:0000313" key="2">
    <source>
        <dbReference type="Proteomes" id="UP000070678"/>
    </source>
</evidence>
<name>A0A139P187_STROR</name>
<reference evidence="1 2" key="1">
    <citation type="submission" date="2016-01" db="EMBL/GenBank/DDBJ databases">
        <title>Highly variable Streptococcus oralis are common among viridans streptococci isolated from primates.</title>
        <authorList>
            <person name="Denapaite D."/>
            <person name="Rieger M."/>
            <person name="Koendgen S."/>
            <person name="Brueckner R."/>
            <person name="Ochigava I."/>
            <person name="Kappeler P."/>
            <person name="Maetz-Rensing K."/>
            <person name="Leendertz F."/>
            <person name="Hakenbeck R."/>
        </authorList>
    </citation>
    <scope>NUCLEOTIDE SEQUENCE [LARGE SCALE GENOMIC DNA]</scope>
    <source>
        <strain evidence="1 2">DD15</strain>
    </source>
</reference>
<organism evidence="1 2">
    <name type="scientific">Streptococcus oralis</name>
    <dbReference type="NCBI Taxonomy" id="1303"/>
    <lineage>
        <taxon>Bacteria</taxon>
        <taxon>Bacillati</taxon>
        <taxon>Bacillota</taxon>
        <taxon>Bacilli</taxon>
        <taxon>Lactobacillales</taxon>
        <taxon>Streptococcaceae</taxon>
        <taxon>Streptococcus</taxon>
    </lineage>
</organism>
<proteinExistence type="predicted"/>
<comment type="caution">
    <text evidence="1">The sequence shown here is derived from an EMBL/GenBank/DDBJ whole genome shotgun (WGS) entry which is preliminary data.</text>
</comment>
<accession>A0A139P187</accession>
<protein>
    <submittedName>
        <fullName evidence="1">ATP-dependent nuclease, subunit B</fullName>
    </submittedName>
</protein>
<evidence type="ECO:0000313" key="1">
    <source>
        <dbReference type="EMBL" id="KXT82000.1"/>
    </source>
</evidence>
<dbReference type="EMBL" id="LQNX01000029">
    <property type="protein sequence ID" value="KXT82000.1"/>
    <property type="molecule type" value="Genomic_DNA"/>
</dbReference>
<dbReference type="PATRIC" id="fig|1303.78.peg.543"/>
<dbReference type="Proteomes" id="UP000070678">
    <property type="component" value="Unassembled WGS sequence"/>
</dbReference>
<gene>
    <name evidence="1" type="ORF">SORDD15_00513</name>
</gene>
<sequence>MGQARFLEKLDLADGKRLVGEKLKQAWFEKMREELKQ</sequence>